<organism evidence="2 3">
    <name type="scientific">Chryseobacterium gallinarum</name>
    <dbReference type="NCBI Taxonomy" id="1324352"/>
    <lineage>
        <taxon>Bacteria</taxon>
        <taxon>Pseudomonadati</taxon>
        <taxon>Bacteroidota</taxon>
        <taxon>Flavobacteriia</taxon>
        <taxon>Flavobacteriales</taxon>
        <taxon>Weeksellaceae</taxon>
        <taxon>Chryseobacterium group</taxon>
        <taxon>Chryseobacterium</taxon>
    </lineage>
</organism>
<name>A0ABX6KNS1_CHRGL</name>
<dbReference type="EMBL" id="CP050995">
    <property type="protein sequence ID" value="QIY89408.1"/>
    <property type="molecule type" value="Genomic_DNA"/>
</dbReference>
<accession>A0ABX6KNS1</accession>
<keyword evidence="3" id="KW-1185">Reference proteome</keyword>
<dbReference type="Gene3D" id="3.40.50.300">
    <property type="entry name" value="P-loop containing nucleotide triphosphate hydrolases"/>
    <property type="match status" value="1"/>
</dbReference>
<dbReference type="Proteomes" id="UP000501570">
    <property type="component" value="Chromosome"/>
</dbReference>
<evidence type="ECO:0000313" key="3">
    <source>
        <dbReference type="Proteomes" id="UP000501570"/>
    </source>
</evidence>
<sequence>MKYLSKSTVFESWKSIIEQGETSRASLNKFFGILEILKHLNIEIANSVESNYQYNVFSSELSNSLQDKFFFDESNKKAFASQDTLNIIFPNYWASNAFQILLRNNQLPLKNIACICLQNEEFEDEFSEQDVIDTFINIYHLTDVVNIFFTTESDMNIEFSSSVLNRNSLFSDLKNHFSITDNSKFTLGFDRTLITANPGELTRGPFIQPLYSGQENLKCLLIANFNITEYYEIGRAENSIADIFSSEVPLSHQVIFYGSPGTGKSREIEIRTNGHDRTRTTFHPETDYYSFVGSYKPVMDGINIKYDFVPQAFTKAYCNAWLNPERPYFLIIEEINRGNCAQIFGDLFQCLDRDDNGFSKYEINCDKDLANYLKFIFENSTNTEAVENYKAKIQTEDFDKIILPNNLFILATMNTSDQSLFPMDSAFKRRWDWEFVPINYEDANSLKILVGDSIYNWGKFIECINPKIKELTGSEDKQLGNRFVSPKDGKITFDQFRSKVLFYLWSEVYKDEFRTQSSIFKYELEENNPIDFQFGELYNDNTADIVKAFLKFNGMEPEQ</sequence>
<dbReference type="InterPro" id="IPR011704">
    <property type="entry name" value="ATPase_dyneun-rel_AAA"/>
</dbReference>
<dbReference type="SUPFAM" id="SSF52540">
    <property type="entry name" value="P-loop containing nucleoside triphosphate hydrolases"/>
    <property type="match status" value="1"/>
</dbReference>
<dbReference type="InterPro" id="IPR052934">
    <property type="entry name" value="Methyl-DNA_Rec/Restrict_Enz"/>
</dbReference>
<reference evidence="2 3" key="1">
    <citation type="submission" date="2019-09" db="EMBL/GenBank/DDBJ databases">
        <title>FDA dAtabase for Regulatory Grade micrObial Sequences (FDA-ARGOS): Supporting development and validation of Infectious Disease Dx tests.</title>
        <authorList>
            <person name="Sciortino C."/>
            <person name="Tallon L."/>
            <person name="Sadzewicz L."/>
            <person name="Vavikolanu K."/>
            <person name="Mehta A."/>
            <person name="Aluvathingal J."/>
            <person name="Nadendla S."/>
            <person name="Nandy P."/>
            <person name="Geyer C."/>
            <person name="Yan Y."/>
            <person name="Sichtig H."/>
        </authorList>
    </citation>
    <scope>NUCLEOTIDE SEQUENCE [LARGE SCALE GENOMIC DNA]</scope>
    <source>
        <strain evidence="2 3">FDAARGOS_636</strain>
    </source>
</reference>
<proteinExistence type="predicted"/>
<dbReference type="Pfam" id="PF07728">
    <property type="entry name" value="AAA_5"/>
    <property type="match status" value="1"/>
</dbReference>
<dbReference type="InterPro" id="IPR027417">
    <property type="entry name" value="P-loop_NTPase"/>
</dbReference>
<dbReference type="PANTHER" id="PTHR37291:SF1">
    <property type="entry name" value="TYPE IV METHYL-DIRECTED RESTRICTION ENZYME ECOKMCRB SUBUNIT"/>
    <property type="match status" value="1"/>
</dbReference>
<dbReference type="PANTHER" id="PTHR37291">
    <property type="entry name" value="5-METHYLCYTOSINE-SPECIFIC RESTRICTION ENZYME B"/>
    <property type="match status" value="1"/>
</dbReference>
<gene>
    <name evidence="2" type="ORF">FOB44_01525</name>
</gene>
<evidence type="ECO:0000259" key="1">
    <source>
        <dbReference type="Pfam" id="PF07728"/>
    </source>
</evidence>
<protein>
    <submittedName>
        <fullName evidence="2">AAA domain-containing protein</fullName>
    </submittedName>
</protein>
<dbReference type="RefSeq" id="WP_168237394.1">
    <property type="nucleotide sequence ID" value="NZ_CP050995.1"/>
</dbReference>
<feature type="domain" description="ATPase dynein-related AAA" evidence="1">
    <location>
        <begin position="254"/>
        <end position="430"/>
    </location>
</feature>
<evidence type="ECO:0000313" key="2">
    <source>
        <dbReference type="EMBL" id="QIY89408.1"/>
    </source>
</evidence>